<keyword evidence="3" id="KW-1185">Reference proteome</keyword>
<accession>A0ABU2NLV2</accession>
<evidence type="ECO:0000313" key="3">
    <source>
        <dbReference type="Proteomes" id="UP001183202"/>
    </source>
</evidence>
<reference evidence="3" key="1">
    <citation type="submission" date="2023-07" db="EMBL/GenBank/DDBJ databases">
        <title>30 novel species of actinomycetes from the DSMZ collection.</title>
        <authorList>
            <person name="Nouioui I."/>
        </authorList>
    </citation>
    <scope>NUCLEOTIDE SEQUENCE [LARGE SCALE GENOMIC DNA]</scope>
    <source>
        <strain evidence="3">DSM 45834</strain>
    </source>
</reference>
<dbReference type="EMBL" id="JAVREJ010000037">
    <property type="protein sequence ID" value="MDT0353604.1"/>
    <property type="molecule type" value="Genomic_DNA"/>
</dbReference>
<dbReference type="RefSeq" id="WP_311560117.1">
    <property type="nucleotide sequence ID" value="NZ_JAVREJ010000037.1"/>
</dbReference>
<organism evidence="2 3">
    <name type="scientific">Pseudonocardia charpentierae</name>
    <dbReference type="NCBI Taxonomy" id="3075545"/>
    <lineage>
        <taxon>Bacteria</taxon>
        <taxon>Bacillati</taxon>
        <taxon>Actinomycetota</taxon>
        <taxon>Actinomycetes</taxon>
        <taxon>Pseudonocardiales</taxon>
        <taxon>Pseudonocardiaceae</taxon>
        <taxon>Pseudonocardia</taxon>
    </lineage>
</organism>
<name>A0ABU2NLV2_9PSEU</name>
<protein>
    <submittedName>
        <fullName evidence="2">Uncharacterized protein</fullName>
    </submittedName>
</protein>
<comment type="caution">
    <text evidence="2">The sequence shown here is derived from an EMBL/GenBank/DDBJ whole genome shotgun (WGS) entry which is preliminary data.</text>
</comment>
<evidence type="ECO:0000313" key="2">
    <source>
        <dbReference type="EMBL" id="MDT0353604.1"/>
    </source>
</evidence>
<feature type="region of interest" description="Disordered" evidence="1">
    <location>
        <begin position="58"/>
        <end position="94"/>
    </location>
</feature>
<proteinExistence type="predicted"/>
<dbReference type="Proteomes" id="UP001183202">
    <property type="component" value="Unassembled WGS sequence"/>
</dbReference>
<sequence>MTDNETVVLTVHGGTTPPTLAEAAAQHSVAEQDLNPDFGVRPIDPDRGLYAVEIRADRLPEQEQEVPSPYQGPFSNPRIEAFGPVRGDDEEPPE</sequence>
<gene>
    <name evidence="2" type="ORF">RM445_29345</name>
</gene>
<evidence type="ECO:0000256" key="1">
    <source>
        <dbReference type="SAM" id="MobiDB-lite"/>
    </source>
</evidence>